<evidence type="ECO:0000313" key="2">
    <source>
        <dbReference type="Proteomes" id="UP001501725"/>
    </source>
</evidence>
<reference evidence="2" key="1">
    <citation type="journal article" date="2019" name="Int. J. Syst. Evol. Microbiol.">
        <title>The Global Catalogue of Microorganisms (GCM) 10K type strain sequencing project: providing services to taxonomists for standard genome sequencing and annotation.</title>
        <authorList>
            <consortium name="The Broad Institute Genomics Platform"/>
            <consortium name="The Broad Institute Genome Sequencing Center for Infectious Disease"/>
            <person name="Wu L."/>
            <person name="Ma J."/>
        </authorList>
    </citation>
    <scope>NUCLEOTIDE SEQUENCE [LARGE SCALE GENOMIC DNA]</scope>
    <source>
        <strain evidence="2">JCM 17919</strain>
    </source>
</reference>
<sequence>MGVTNADRNRPNFTNDYWILLRELGQMDDLSKQWIRSQMGIDAEVPYQKVIEILLEREMNETELKQFNKLQGVSKRGKKN</sequence>
<name>A0ABP8GKP7_9BACT</name>
<comment type="caution">
    <text evidence="1">The sequence shown here is derived from an EMBL/GenBank/DDBJ whole genome shotgun (WGS) entry which is preliminary data.</text>
</comment>
<protein>
    <submittedName>
        <fullName evidence="1">Uncharacterized protein</fullName>
    </submittedName>
</protein>
<dbReference type="EMBL" id="BAABGY010000006">
    <property type="protein sequence ID" value="GAA4326153.1"/>
    <property type="molecule type" value="Genomic_DNA"/>
</dbReference>
<keyword evidence="2" id="KW-1185">Reference proteome</keyword>
<accession>A0ABP8GKP7</accession>
<dbReference type="Proteomes" id="UP001501725">
    <property type="component" value="Unassembled WGS sequence"/>
</dbReference>
<gene>
    <name evidence="1" type="ORF">GCM10023184_14650</name>
</gene>
<proteinExistence type="predicted"/>
<evidence type="ECO:0000313" key="1">
    <source>
        <dbReference type="EMBL" id="GAA4326153.1"/>
    </source>
</evidence>
<organism evidence="1 2">
    <name type="scientific">Flaviaesturariibacter amylovorans</name>
    <dbReference type="NCBI Taxonomy" id="1084520"/>
    <lineage>
        <taxon>Bacteria</taxon>
        <taxon>Pseudomonadati</taxon>
        <taxon>Bacteroidota</taxon>
        <taxon>Chitinophagia</taxon>
        <taxon>Chitinophagales</taxon>
        <taxon>Chitinophagaceae</taxon>
        <taxon>Flaviaestuariibacter</taxon>
    </lineage>
</organism>